<sequence length="139" mass="15287">MWLAGMCARRRSPFLLLRQKKGTKEKTTLLSVSLRFAAGNLRCSKPGCAAELTARWRAPFGQPQRVSSRSMGAATPMPPRLLRSSARPEGNPRYGPSLRSAPLSRRVAPARSRPSAAMARVAVHPLLYAPAAQRRGRRQ</sequence>
<accession>A0A3R7LFQ3</accession>
<reference evidence="2 3" key="1">
    <citation type="submission" date="2018-09" db="EMBL/GenBank/DDBJ databases">
        <title>Genome comparison of Alicycliphilus sp. BQ1, a polyurethanolytic bacterium, with its closest phylogenetic relatives Alicycliphilus denitrificans BC and K601, unable to attack polyurethane.</title>
        <authorList>
            <person name="Loza-Tavera H."/>
            <person name="Lozano L."/>
            <person name="Cevallos M."/>
            <person name="Maya-Lucas O."/>
            <person name="Garcia-Mena J."/>
            <person name="Hernandez J."/>
        </authorList>
    </citation>
    <scope>NUCLEOTIDE SEQUENCE [LARGE SCALE GENOMIC DNA]</scope>
    <source>
        <strain evidence="2 3">BQ1</strain>
    </source>
</reference>
<proteinExistence type="predicted"/>
<dbReference type="AlphaFoldDB" id="A0A3R7LFQ3"/>
<dbReference type="EMBL" id="NKDB02000002">
    <property type="protein sequence ID" value="RKJ96957.1"/>
    <property type="molecule type" value="Genomic_DNA"/>
</dbReference>
<evidence type="ECO:0000313" key="3">
    <source>
        <dbReference type="Proteomes" id="UP000216225"/>
    </source>
</evidence>
<protein>
    <submittedName>
        <fullName evidence="2">Uncharacterized protein</fullName>
    </submittedName>
</protein>
<name>A0A3R7LFQ3_9BURK</name>
<feature type="compositionally biased region" description="Low complexity" evidence="1">
    <location>
        <begin position="99"/>
        <end position="116"/>
    </location>
</feature>
<gene>
    <name evidence="2" type="ORF">CE154_013210</name>
</gene>
<feature type="region of interest" description="Disordered" evidence="1">
    <location>
        <begin position="61"/>
        <end position="116"/>
    </location>
</feature>
<evidence type="ECO:0000256" key="1">
    <source>
        <dbReference type="SAM" id="MobiDB-lite"/>
    </source>
</evidence>
<dbReference type="Proteomes" id="UP000216225">
    <property type="component" value="Unassembled WGS sequence"/>
</dbReference>
<organism evidence="2 3">
    <name type="scientific">Alicycliphilus denitrificans</name>
    <dbReference type="NCBI Taxonomy" id="179636"/>
    <lineage>
        <taxon>Bacteria</taxon>
        <taxon>Pseudomonadati</taxon>
        <taxon>Pseudomonadota</taxon>
        <taxon>Betaproteobacteria</taxon>
        <taxon>Burkholderiales</taxon>
        <taxon>Comamonadaceae</taxon>
        <taxon>Alicycliphilus</taxon>
    </lineage>
</organism>
<evidence type="ECO:0000313" key="2">
    <source>
        <dbReference type="EMBL" id="RKJ96957.1"/>
    </source>
</evidence>
<comment type="caution">
    <text evidence="2">The sequence shown here is derived from an EMBL/GenBank/DDBJ whole genome shotgun (WGS) entry which is preliminary data.</text>
</comment>